<protein>
    <submittedName>
        <fullName evidence="6">Aryldialkylphosphatase</fullName>
    </submittedName>
</protein>
<feature type="modified residue" description="N6-carboxylysine" evidence="3 5">
    <location>
        <position position="132"/>
    </location>
</feature>
<dbReference type="Gene3D" id="3.20.20.140">
    <property type="entry name" value="Metal-dependent hydrolases"/>
    <property type="match status" value="1"/>
</dbReference>
<keyword evidence="2" id="KW-0378">Hydrolase</keyword>
<dbReference type="InterPro" id="IPR001559">
    <property type="entry name" value="Phosphotriesterase"/>
</dbReference>
<evidence type="ECO:0000256" key="4">
    <source>
        <dbReference type="PIRSR" id="PIRSR601559-51"/>
    </source>
</evidence>
<name>A0AAW9JR04_9ENTE</name>
<sequence>MVRTVTGKIDAKELGNTYIHEHLYVIPNDLPKYEDYTFDDIEKSIIEVLDFKKHGGNSIVDLTPINYGRNPIMLENISKRTGINVLFVTGFHKEEFMPKWIDDLSSKQLYEFLFNEINNGVSSHHLLPAAIKIGTSYNEITPREHKVIEVVGNIQKDTQIPIITHCDKGTMGIEQVNLLCENGANVNKICLSHVDLKEDVDYLEKICELGANISFDHVGRHLDDQDSKAVSIIRTLINDGFSNQICLAGDMGRKKYFKSYDGKPGLSYILSDFKERLLMDISIEDFDKMVQKNPIRILDWDM</sequence>
<comment type="cofactor">
    <cofactor evidence="4">
        <name>a divalent metal cation</name>
        <dbReference type="ChEBI" id="CHEBI:60240"/>
    </cofactor>
    <text evidence="4">Binds 2 divalent metal cations per subunit.</text>
</comment>
<dbReference type="RefSeq" id="WP_171302039.1">
    <property type="nucleotide sequence ID" value="NZ_JAKYKT010000054.1"/>
</dbReference>
<keyword evidence="1 4" id="KW-0479">Metal-binding</keyword>
<proteinExistence type="inferred from homology"/>
<dbReference type="GO" id="GO:0016787">
    <property type="term" value="F:hydrolase activity"/>
    <property type="evidence" value="ECO:0007669"/>
    <property type="project" value="UniProtKB-KW"/>
</dbReference>
<feature type="binding site" evidence="4">
    <location>
        <position position="22"/>
    </location>
    <ligand>
        <name>Zn(2+)</name>
        <dbReference type="ChEBI" id="CHEBI:29105"/>
        <label>1</label>
    </ligand>
</feature>
<evidence type="ECO:0000256" key="5">
    <source>
        <dbReference type="PROSITE-ProRule" id="PRU00679"/>
    </source>
</evidence>
<feature type="binding site" evidence="4">
    <location>
        <position position="250"/>
    </location>
    <ligand>
        <name>Zn(2+)</name>
        <dbReference type="ChEBI" id="CHEBI:29105"/>
        <label>1</label>
    </ligand>
</feature>
<dbReference type="Proteomes" id="UP001290582">
    <property type="component" value="Unassembled WGS sequence"/>
</dbReference>
<dbReference type="PIRSF" id="PIRSF016839">
    <property type="entry name" value="PhP"/>
    <property type="match status" value="1"/>
</dbReference>
<dbReference type="Pfam" id="PF02126">
    <property type="entry name" value="PTE"/>
    <property type="match status" value="1"/>
</dbReference>
<evidence type="ECO:0000256" key="3">
    <source>
        <dbReference type="PIRSR" id="PIRSR601559-50"/>
    </source>
</evidence>
<dbReference type="PANTHER" id="PTHR10819">
    <property type="entry name" value="PHOSPHOTRIESTERASE-RELATED"/>
    <property type="match status" value="1"/>
</dbReference>
<dbReference type="InterPro" id="IPR032466">
    <property type="entry name" value="Metal_Hydrolase"/>
</dbReference>
<comment type="caution">
    <text evidence="6">The sequence shown here is derived from an EMBL/GenBank/DDBJ whole genome shotgun (WGS) entry which is preliminary data.</text>
</comment>
<evidence type="ECO:0000256" key="1">
    <source>
        <dbReference type="ARBA" id="ARBA00022723"/>
    </source>
</evidence>
<accession>A0AAW9JR04</accession>
<dbReference type="GO" id="GO:0008270">
    <property type="term" value="F:zinc ion binding"/>
    <property type="evidence" value="ECO:0007669"/>
    <property type="project" value="InterPro"/>
</dbReference>
<dbReference type="PROSITE" id="PS51347">
    <property type="entry name" value="PHOSPHOTRIESTERASE_2"/>
    <property type="match status" value="1"/>
</dbReference>
<evidence type="ECO:0000313" key="7">
    <source>
        <dbReference type="Proteomes" id="UP001290582"/>
    </source>
</evidence>
<dbReference type="AlphaFoldDB" id="A0AAW9JR04"/>
<dbReference type="PANTHER" id="PTHR10819:SF3">
    <property type="entry name" value="PHOSPHOTRIESTERASE-RELATED PROTEIN"/>
    <property type="match status" value="1"/>
</dbReference>
<feature type="binding site" evidence="4">
    <location>
        <position position="193"/>
    </location>
    <ligand>
        <name>Zn(2+)</name>
        <dbReference type="ChEBI" id="CHEBI:29105"/>
        <label>2</label>
    </ligand>
</feature>
<feature type="binding site" description="via carbamate group" evidence="4">
    <location>
        <position position="132"/>
    </location>
    <ligand>
        <name>Zn(2+)</name>
        <dbReference type="ChEBI" id="CHEBI:29105"/>
        <label>1</label>
    </ligand>
</feature>
<feature type="binding site" description="via carbamate group" evidence="4">
    <location>
        <position position="132"/>
    </location>
    <ligand>
        <name>Zn(2+)</name>
        <dbReference type="ChEBI" id="CHEBI:29105"/>
        <label>2</label>
    </ligand>
</feature>
<gene>
    <name evidence="6" type="ORF">U1294_11605</name>
</gene>
<organism evidence="6 7">
    <name type="scientific">Enterococcus cecorum</name>
    <dbReference type="NCBI Taxonomy" id="44008"/>
    <lineage>
        <taxon>Bacteria</taxon>
        <taxon>Bacillati</taxon>
        <taxon>Bacillota</taxon>
        <taxon>Bacilli</taxon>
        <taxon>Lactobacillales</taxon>
        <taxon>Enterococcaceae</taxon>
        <taxon>Enterococcus</taxon>
    </lineage>
</organism>
<dbReference type="SUPFAM" id="SSF51556">
    <property type="entry name" value="Metallo-dependent hydrolases"/>
    <property type="match status" value="1"/>
</dbReference>
<evidence type="ECO:0000256" key="2">
    <source>
        <dbReference type="ARBA" id="ARBA00022801"/>
    </source>
</evidence>
<dbReference type="EMBL" id="JAXOGL010000032">
    <property type="protein sequence ID" value="MDZ5598838.1"/>
    <property type="molecule type" value="Genomic_DNA"/>
</dbReference>
<comment type="similarity">
    <text evidence="5">Belongs to the metallo-dependent hydrolases superfamily. Phosphotriesterase family.</text>
</comment>
<reference evidence="6" key="1">
    <citation type="submission" date="2023-12" db="EMBL/GenBank/DDBJ databases">
        <title>Molecular genomic analyses of Enterococcus cecorum from sepsis oubreaks in broilers.</title>
        <authorList>
            <person name="Rhoads D."/>
            <person name="Alrubaye A."/>
        </authorList>
    </citation>
    <scope>NUCLEOTIDE SEQUENCE</scope>
    <source>
        <strain evidence="6">1755</strain>
    </source>
</reference>
<evidence type="ECO:0000313" key="6">
    <source>
        <dbReference type="EMBL" id="MDZ5598838.1"/>
    </source>
</evidence>
<feature type="binding site" evidence="4">
    <location>
        <position position="20"/>
    </location>
    <ligand>
        <name>Zn(2+)</name>
        <dbReference type="ChEBI" id="CHEBI:29105"/>
        <label>1</label>
    </ligand>
</feature>
<feature type="binding site" evidence="4">
    <location>
        <position position="165"/>
    </location>
    <ligand>
        <name>Zn(2+)</name>
        <dbReference type="ChEBI" id="CHEBI:29105"/>
        <label>2</label>
    </ligand>
</feature>